<keyword evidence="1 5" id="KW-0245">EGF-like domain</keyword>
<keyword evidence="4" id="KW-0325">Glycoprotein</keyword>
<dbReference type="Gene3D" id="2.10.25.10">
    <property type="entry name" value="Laminin"/>
    <property type="match status" value="8"/>
</dbReference>
<feature type="domain" description="EGF-like" evidence="7">
    <location>
        <begin position="8"/>
        <end position="44"/>
    </location>
</feature>
<dbReference type="CDD" id="cd00054">
    <property type="entry name" value="EGF_CA"/>
    <property type="match status" value="5"/>
</dbReference>
<feature type="domain" description="EGF-like" evidence="7">
    <location>
        <begin position="866"/>
        <end position="904"/>
    </location>
</feature>
<feature type="disulfide bond" evidence="5">
    <location>
        <begin position="894"/>
        <end position="903"/>
    </location>
</feature>
<feature type="disulfide bond" evidence="5">
    <location>
        <begin position="854"/>
        <end position="863"/>
    </location>
</feature>
<evidence type="ECO:0000256" key="2">
    <source>
        <dbReference type="ARBA" id="ARBA00022737"/>
    </source>
</evidence>
<protein>
    <recommendedName>
        <fullName evidence="10">Protein eyes shut</fullName>
    </recommendedName>
</protein>
<feature type="disulfide bond" evidence="5">
    <location>
        <begin position="623"/>
        <end position="632"/>
    </location>
</feature>
<dbReference type="CDD" id="cd00110">
    <property type="entry name" value="LamG"/>
    <property type="match status" value="4"/>
</dbReference>
<keyword evidence="2" id="KW-0677">Repeat</keyword>
<dbReference type="InterPro" id="IPR001791">
    <property type="entry name" value="Laminin_G"/>
</dbReference>
<dbReference type="Pfam" id="PF02210">
    <property type="entry name" value="Laminin_G_2"/>
    <property type="match status" value="4"/>
</dbReference>
<dbReference type="InterPro" id="IPR013032">
    <property type="entry name" value="EGF-like_CS"/>
</dbReference>
<evidence type="ECO:0000259" key="6">
    <source>
        <dbReference type="PROSITE" id="PS50025"/>
    </source>
</evidence>
<dbReference type="EMBL" id="JABFTP020000144">
    <property type="protein sequence ID" value="KAL3282924.1"/>
    <property type="molecule type" value="Genomic_DNA"/>
</dbReference>
<evidence type="ECO:0000256" key="1">
    <source>
        <dbReference type="ARBA" id="ARBA00022536"/>
    </source>
</evidence>
<dbReference type="SUPFAM" id="SSF57196">
    <property type="entry name" value="EGF/Laminin"/>
    <property type="match status" value="3"/>
</dbReference>
<name>A0ABD2NWZ2_9CUCU</name>
<dbReference type="InterPro" id="IPR000742">
    <property type="entry name" value="EGF"/>
</dbReference>
<proteinExistence type="predicted"/>
<dbReference type="SUPFAM" id="SSF57184">
    <property type="entry name" value="Growth factor receptor domain"/>
    <property type="match status" value="1"/>
</dbReference>
<dbReference type="InterPro" id="IPR013320">
    <property type="entry name" value="ConA-like_dom_sf"/>
</dbReference>
<dbReference type="PROSITE" id="PS50026">
    <property type="entry name" value="EGF_3"/>
    <property type="match status" value="8"/>
</dbReference>
<dbReference type="GO" id="GO:0030154">
    <property type="term" value="P:cell differentiation"/>
    <property type="evidence" value="ECO:0007669"/>
    <property type="project" value="UniProtKB-ARBA"/>
</dbReference>
<dbReference type="SMART" id="SM00179">
    <property type="entry name" value="EGF_CA"/>
    <property type="match status" value="6"/>
</dbReference>
<reference evidence="8 9" key="1">
    <citation type="journal article" date="2021" name="BMC Biol.">
        <title>Horizontally acquired antibacterial genes associated with adaptive radiation of ladybird beetles.</title>
        <authorList>
            <person name="Li H.S."/>
            <person name="Tang X.F."/>
            <person name="Huang Y.H."/>
            <person name="Xu Z.Y."/>
            <person name="Chen M.L."/>
            <person name="Du X.Y."/>
            <person name="Qiu B.Y."/>
            <person name="Chen P.T."/>
            <person name="Zhang W."/>
            <person name="Slipinski A."/>
            <person name="Escalona H.E."/>
            <person name="Waterhouse R.M."/>
            <person name="Zwick A."/>
            <person name="Pang H."/>
        </authorList>
    </citation>
    <scope>NUCLEOTIDE SEQUENCE [LARGE SCALE GENOMIC DNA]</scope>
    <source>
        <strain evidence="8">SYSU2018</strain>
    </source>
</reference>
<sequence length="1344" mass="150153">MGKNCEEEMRICESSKCRNNGLCLIEEGHPVCYCVPDFHGNLCQYQYDECQLGVRCINGGTCIDGVDNFTCSCLPNLTGVFCECLILPDGTQNCSFVDLGFTTVSHRTEEIFTTISFPETSPFPVTTVFELSSSINASLTTQTPTFSVGSSFSTTGTKGTSQISSITELGTTTLEFTTNELTIKTDIFSTSAPSTQEMFETSITTAQTEMSLSSFSPSTKNETFTTEIPSKLSSIMSTSFSLTEPISTTSISENFTIPISFSSSDIGTTSKEPAMITTEMTETLNPITKISVTSSLENTTLSTVTERERTFPDMSTRDTRMTTSMIFDTTTQSVLETTIISNLTDCSQEGNECRNGGTCILEENGHTCLCPFDTEGPLCETNLGVRNAAFNGQSYLAHRFLDFSHIDFDFEAKTVTPTGLIFHLVADKIFMSLYIKDGFLEFKFSCGYQTMLLKELKTQVNNGYVMHISTKLHFSLDYRQCDAFVSVNSTLSMRGDQMSSMPLFLKPTVWLYFGGVPHELKNTDTNFLGFAGCMRNLKISGKEVKIFGDAEDGSAVTECSSLVCLSNPCGNGGTCVVDKGEWRCQCRNGYLGRYCEQSVCDNNPCLFGGTCVSLSKSGYICLCPYGKHGYFCENDIRINQPFFSAMAKGWSSYVAYEIPRELSKNVEIKFKFIPTSMDQISMLLFIGQTGYHDIFSDHVAVSFIKGYIMLTWNLGSGPRRIFTNQPLQKNFNDYTVHLALRGRRAWLYVENIGNITGRSPGSFESLDVAPVLYIGGHESRYFNTLPHDLPQHNGFTGCIFDVRLKTGNELIPVKQNGRTVGRAVNQCGVSECYKNRCANMAACVHHGSTFTCLCQDSWYGPLCLSRVNPCDSTNHKCTTGSTCVPLIEGYECDCPFGKIGKYCEQNVNITDVSFKGTRSFLKLKNYGFENNRFNVMLEMKPLSNDGLLLFMGKLDQFTSLYLQSGVLELRVKRGKYKVSHNLVTVRSSRILVQGVWHRIKFGVFGRKVYLSVENMIDTALLERESHMMSVKEDIFLGGYPDMSKLPLDALYGLPIPYTGCVRLLEIDSNFIPLDYQNIQNGQNIIDCDGTPCGGDVCRNGGTCWLDSFQKSHCNCPSPFYGSNCENIYNCTNNMCNNMGKCNNDKCYCIPGRNGFFCENEITIKVPKFKKGSYLVIDKKQDKRRGALSANIYQISINFTTANMEGMLMWHREENCFMGLGIEKGHLKLAYSTNKNNTFSAILWNHRLSDGLWHSIIIKFSPWSIEIDKTSFRKYISTLGHHNLTLTNGKFFLGNVPSDQSLFLETEGFFKYPFEGCIESFTENSDKIIDFTKFEGLDVDICHIF</sequence>
<dbReference type="PROSITE" id="PS00022">
    <property type="entry name" value="EGF_1"/>
    <property type="match status" value="8"/>
</dbReference>
<feature type="domain" description="Laminin G" evidence="6">
    <location>
        <begin position="1163"/>
        <end position="1341"/>
    </location>
</feature>
<feature type="domain" description="Laminin G" evidence="6">
    <location>
        <begin position="385"/>
        <end position="564"/>
    </location>
</feature>
<feature type="domain" description="EGF-like" evidence="7">
    <location>
        <begin position="342"/>
        <end position="380"/>
    </location>
</feature>
<dbReference type="Pfam" id="PF00008">
    <property type="entry name" value="EGF"/>
    <property type="match status" value="2"/>
</dbReference>
<evidence type="ECO:0000256" key="3">
    <source>
        <dbReference type="ARBA" id="ARBA00023157"/>
    </source>
</evidence>
<dbReference type="Gene3D" id="2.60.120.200">
    <property type="match status" value="4"/>
</dbReference>
<dbReference type="PROSITE" id="PS50025">
    <property type="entry name" value="LAM_G_DOMAIN"/>
    <property type="match status" value="4"/>
</dbReference>
<dbReference type="GO" id="GO:0009653">
    <property type="term" value="P:anatomical structure morphogenesis"/>
    <property type="evidence" value="ECO:0007669"/>
    <property type="project" value="UniProtKB-ARBA"/>
</dbReference>
<evidence type="ECO:0000259" key="7">
    <source>
        <dbReference type="PROSITE" id="PS50026"/>
    </source>
</evidence>
<feature type="domain" description="EGF-like" evidence="7">
    <location>
        <begin position="1088"/>
        <end position="1125"/>
    </location>
</feature>
<keyword evidence="9" id="KW-1185">Reference proteome</keyword>
<feature type="domain" description="EGF-like" evidence="7">
    <location>
        <begin position="560"/>
        <end position="593"/>
    </location>
</feature>
<dbReference type="Proteomes" id="UP001516400">
    <property type="component" value="Unassembled WGS sequence"/>
</dbReference>
<gene>
    <name evidence="8" type="ORF">HHI36_006082</name>
</gene>
<dbReference type="FunFam" id="2.10.25.10:FF:000710">
    <property type="entry name" value="Blast:Protein eyes shut"/>
    <property type="match status" value="1"/>
</dbReference>
<dbReference type="PROSITE" id="PS01187">
    <property type="entry name" value="EGF_CA"/>
    <property type="match status" value="1"/>
</dbReference>
<evidence type="ECO:0000313" key="8">
    <source>
        <dbReference type="EMBL" id="KAL3282924.1"/>
    </source>
</evidence>
<dbReference type="InterPro" id="IPR051830">
    <property type="entry name" value="NOTCH_homolog"/>
</dbReference>
<feature type="disulfide bond" evidence="5">
    <location>
        <begin position="34"/>
        <end position="43"/>
    </location>
</feature>
<feature type="disulfide bond" evidence="5">
    <location>
        <begin position="73"/>
        <end position="82"/>
    </location>
</feature>
<organism evidence="8 9">
    <name type="scientific">Cryptolaemus montrouzieri</name>
    <dbReference type="NCBI Taxonomy" id="559131"/>
    <lineage>
        <taxon>Eukaryota</taxon>
        <taxon>Metazoa</taxon>
        <taxon>Ecdysozoa</taxon>
        <taxon>Arthropoda</taxon>
        <taxon>Hexapoda</taxon>
        <taxon>Insecta</taxon>
        <taxon>Pterygota</taxon>
        <taxon>Neoptera</taxon>
        <taxon>Endopterygota</taxon>
        <taxon>Coleoptera</taxon>
        <taxon>Polyphaga</taxon>
        <taxon>Cucujiformia</taxon>
        <taxon>Coccinelloidea</taxon>
        <taxon>Coccinellidae</taxon>
        <taxon>Scymninae</taxon>
        <taxon>Scymnini</taxon>
        <taxon>Cryptolaemus</taxon>
    </lineage>
</organism>
<evidence type="ECO:0000256" key="4">
    <source>
        <dbReference type="ARBA" id="ARBA00023180"/>
    </source>
</evidence>
<dbReference type="PROSITE" id="PS00010">
    <property type="entry name" value="ASX_HYDROXYL"/>
    <property type="match status" value="1"/>
</dbReference>
<comment type="caution">
    <text evidence="8">The sequence shown here is derived from an EMBL/GenBank/DDBJ whole genome shotgun (WGS) entry which is preliminary data.</text>
</comment>
<dbReference type="InterPro" id="IPR018097">
    <property type="entry name" value="EGF_Ca-bd_CS"/>
</dbReference>
<dbReference type="GO" id="GO:0048513">
    <property type="term" value="P:animal organ development"/>
    <property type="evidence" value="ECO:0007669"/>
    <property type="project" value="UniProtKB-ARBA"/>
</dbReference>
<dbReference type="Pfam" id="PF12661">
    <property type="entry name" value="hEGF"/>
    <property type="match status" value="1"/>
</dbReference>
<feature type="domain" description="Laminin G" evidence="6">
    <location>
        <begin position="643"/>
        <end position="832"/>
    </location>
</feature>
<feature type="domain" description="EGF-like" evidence="7">
    <location>
        <begin position="596"/>
        <end position="633"/>
    </location>
</feature>
<feature type="domain" description="EGF-like" evidence="7">
    <location>
        <begin position="828"/>
        <end position="864"/>
    </location>
</feature>
<dbReference type="PROSITE" id="PS01186">
    <property type="entry name" value="EGF_2"/>
    <property type="match status" value="1"/>
</dbReference>
<feature type="disulfide bond" evidence="5">
    <location>
        <begin position="370"/>
        <end position="379"/>
    </location>
</feature>
<feature type="disulfide bond" evidence="5">
    <location>
        <begin position="1115"/>
        <end position="1124"/>
    </location>
</feature>
<dbReference type="InterPro" id="IPR000152">
    <property type="entry name" value="EGF-type_Asp/Asn_hydroxyl_site"/>
</dbReference>
<dbReference type="SMART" id="SM00181">
    <property type="entry name" value="EGF"/>
    <property type="match status" value="8"/>
</dbReference>
<feature type="domain" description="EGF-like" evidence="7">
    <location>
        <begin position="46"/>
        <end position="83"/>
    </location>
</feature>
<dbReference type="PANTHER" id="PTHR24033:SF224">
    <property type="entry name" value="C-TYPE LECTIN"/>
    <property type="match status" value="1"/>
</dbReference>
<dbReference type="SMART" id="SM00282">
    <property type="entry name" value="LamG"/>
    <property type="match status" value="4"/>
</dbReference>
<dbReference type="PANTHER" id="PTHR24033">
    <property type="entry name" value="EGF-LIKE DOMAIN-CONTAINING PROTEIN"/>
    <property type="match status" value="1"/>
</dbReference>
<keyword evidence="3 5" id="KW-1015">Disulfide bond</keyword>
<dbReference type="InterPro" id="IPR001881">
    <property type="entry name" value="EGF-like_Ca-bd_dom"/>
</dbReference>
<evidence type="ECO:0000313" key="9">
    <source>
        <dbReference type="Proteomes" id="UP001516400"/>
    </source>
</evidence>
<dbReference type="SUPFAM" id="SSF49899">
    <property type="entry name" value="Concanavalin A-like lectins/glucanases"/>
    <property type="match status" value="4"/>
</dbReference>
<evidence type="ECO:0000256" key="5">
    <source>
        <dbReference type="PROSITE-ProRule" id="PRU00076"/>
    </source>
</evidence>
<accession>A0ABD2NWZ2</accession>
<comment type="caution">
    <text evidence="5">Lacks conserved residue(s) required for the propagation of feature annotation.</text>
</comment>
<evidence type="ECO:0008006" key="10">
    <source>
        <dbReference type="Google" id="ProtNLM"/>
    </source>
</evidence>
<dbReference type="InterPro" id="IPR009030">
    <property type="entry name" value="Growth_fac_rcpt_cys_sf"/>
</dbReference>
<feature type="domain" description="Laminin G" evidence="6">
    <location>
        <begin position="910"/>
        <end position="1092"/>
    </location>
</feature>